<dbReference type="PANTHER" id="PTHR11567:SF25">
    <property type="entry name" value="PROTEIN FRA10AC1"/>
    <property type="match status" value="1"/>
</dbReference>
<evidence type="ECO:0000313" key="4">
    <source>
        <dbReference type="WBParaSite" id="TASK_0000559701-mRNA-1"/>
    </source>
</evidence>
<feature type="region of interest" description="Disordered" evidence="1">
    <location>
        <begin position="596"/>
        <end position="678"/>
    </location>
</feature>
<feature type="region of interest" description="Disordered" evidence="1">
    <location>
        <begin position="145"/>
        <end position="169"/>
    </location>
</feature>
<name>A0A0R3W610_TAEAS</name>
<dbReference type="InterPro" id="IPR050645">
    <property type="entry name" value="Histidine_acid_phosphatase"/>
</dbReference>
<evidence type="ECO:0000256" key="1">
    <source>
        <dbReference type="SAM" id="MobiDB-lite"/>
    </source>
</evidence>
<dbReference type="WBParaSite" id="TASK_0000559701-mRNA-1">
    <property type="protein sequence ID" value="TASK_0000559701-mRNA-1"/>
    <property type="gene ID" value="TASK_0000559701"/>
</dbReference>
<proteinExistence type="predicted"/>
<organism evidence="4">
    <name type="scientific">Taenia asiatica</name>
    <name type="common">Asian tapeworm</name>
    <dbReference type="NCBI Taxonomy" id="60517"/>
    <lineage>
        <taxon>Eukaryota</taxon>
        <taxon>Metazoa</taxon>
        <taxon>Spiralia</taxon>
        <taxon>Lophotrochozoa</taxon>
        <taxon>Platyhelminthes</taxon>
        <taxon>Cestoda</taxon>
        <taxon>Eucestoda</taxon>
        <taxon>Cyclophyllidea</taxon>
        <taxon>Taeniidae</taxon>
        <taxon>Taenia</taxon>
    </lineage>
</organism>
<keyword evidence="3" id="KW-1185">Reference proteome</keyword>
<dbReference type="OrthoDB" id="197967at2759"/>
<reference evidence="4" key="1">
    <citation type="submission" date="2017-02" db="UniProtKB">
        <authorList>
            <consortium name="WormBaseParasite"/>
        </authorList>
    </citation>
    <scope>IDENTIFICATION</scope>
</reference>
<dbReference type="InterPro" id="IPR019129">
    <property type="entry name" value="Folate-sensitive_fs_Fra10Ac1"/>
</dbReference>
<feature type="compositionally biased region" description="Low complexity" evidence="1">
    <location>
        <begin position="266"/>
        <end position="285"/>
    </location>
</feature>
<protein>
    <submittedName>
        <fullName evidence="4">Flocculation protein FLO11-like</fullName>
    </submittedName>
</protein>
<feature type="region of interest" description="Disordered" evidence="1">
    <location>
        <begin position="363"/>
        <end position="389"/>
    </location>
</feature>
<dbReference type="GO" id="GO:0016791">
    <property type="term" value="F:phosphatase activity"/>
    <property type="evidence" value="ECO:0007669"/>
    <property type="project" value="TreeGrafter"/>
</dbReference>
<feature type="region of interest" description="Disordered" evidence="1">
    <location>
        <begin position="830"/>
        <end position="885"/>
    </location>
</feature>
<dbReference type="STRING" id="60517.A0A0R3W610"/>
<accession>A0A0R3W610</accession>
<gene>
    <name evidence="2" type="ORF">TASK_LOCUS5598</name>
</gene>
<feature type="compositionally biased region" description="Low complexity" evidence="1">
    <location>
        <begin position="630"/>
        <end position="640"/>
    </location>
</feature>
<dbReference type="PANTHER" id="PTHR11567">
    <property type="entry name" value="ACID PHOSPHATASE-RELATED"/>
    <property type="match status" value="1"/>
</dbReference>
<evidence type="ECO:0000313" key="3">
    <source>
        <dbReference type="Proteomes" id="UP000282613"/>
    </source>
</evidence>
<feature type="compositionally biased region" description="Low complexity" evidence="1">
    <location>
        <begin position="647"/>
        <end position="669"/>
    </location>
</feature>
<reference evidence="2 3" key="2">
    <citation type="submission" date="2018-11" db="EMBL/GenBank/DDBJ databases">
        <authorList>
            <consortium name="Pathogen Informatics"/>
        </authorList>
    </citation>
    <scope>NUCLEOTIDE SEQUENCE [LARGE SCALE GENOMIC DNA]</scope>
</reference>
<dbReference type="AlphaFoldDB" id="A0A0R3W610"/>
<feature type="compositionally biased region" description="Basic and acidic residues" evidence="1">
    <location>
        <begin position="830"/>
        <end position="851"/>
    </location>
</feature>
<feature type="compositionally biased region" description="Basic residues" evidence="1">
    <location>
        <begin position="600"/>
        <end position="617"/>
    </location>
</feature>
<feature type="region of interest" description="Disordered" evidence="1">
    <location>
        <begin position="266"/>
        <end position="312"/>
    </location>
</feature>
<evidence type="ECO:0000313" key="2">
    <source>
        <dbReference type="EMBL" id="VDK35331.1"/>
    </source>
</evidence>
<dbReference type="Pfam" id="PF09725">
    <property type="entry name" value="Fra10Ac1"/>
    <property type="match status" value="1"/>
</dbReference>
<feature type="compositionally biased region" description="Low complexity" evidence="1">
    <location>
        <begin position="366"/>
        <end position="380"/>
    </location>
</feature>
<dbReference type="Proteomes" id="UP000282613">
    <property type="component" value="Unassembled WGS sequence"/>
</dbReference>
<dbReference type="EMBL" id="UYRS01018427">
    <property type="protein sequence ID" value="VDK35331.1"/>
    <property type="molecule type" value="Genomic_DNA"/>
</dbReference>
<sequence length="892" mass="97778">MTYRVGGFTLADILKDYFTIANIANEKRDSIVKKWTNASLPTCHPGEVAPLIVCLLSDSHGVEIASSPPKNSPHITTSVKTAALRPVVSVPSATPSQRITILRPRTSVTPTQNRVKILPSVKTLPSTPKVILKVVRTQSGTVSVQPSSTLSSSRRKIHSKPAHVTEISSNATASASPSLNIQRVFCNLMENAKTVADRINSDLGNGTNCEATLSQLDFPIPADIDQGSSSLLEQDMQDIINRLMNDVDSLGTKSPVKTGANAAAVAHPLPSPSSSSSVATSVTPSRRTETNSGVAPRGRIPVKPTSNPSFESLPDEVSSTSLICSLLLFAILLFALTLQQVINYCSPAAKVVSPATVGAKTLTGTTPASSSSSSITIPSAFESPPKRRRLTARRSIARTWAKCRRVPCEEYPPLSQHSSPMEGPRENAICDSRESLSAPSSTHATTLDFDNPTWKIKEYPCILPPSTHIVDLDRSPIKDPCVLTTQAPLSAPPTLSETVTTETGKVNWFFAAIAPKKENPTSGDFGKFPSTWVSQGIGTDNSPLPVVDLSKPVVESIPINFITLPHADSDKTLSQPASTCLSNSRLLDYINSEVEEVNRQHRKSNPHKVRAHRRRRSTQSSSLPLPPSSPLASSISLSPSGAKENVAPGASGALASASTSVSAVKTSAPRSKGKKYQRHKKMVNDYLQYYGGSRKDFRRDTTKDKRDIDVIKANARFVWEGRDNPETWEERLAKHYWDRLYKEYAIADFSRYKEKKLGLRWRSEREVVSGKGQFVCGAVDCNEVEFLRSWEVDFAYRERGEKRNALVKVRLCPTCSQKLNYHKQHSEFVPKTRDEGLVEEKKVSAPQEHSEPTPGSDLWQEPSASDQQGADRRDSQRAQEDEFDDYLKNMFM</sequence>
<feature type="compositionally biased region" description="Basic and acidic residues" evidence="1">
    <location>
        <begin position="869"/>
        <end position="880"/>
    </location>
</feature>